<name>A0ABM0MED3_SACKO</name>
<feature type="domain" description="GSKIP" evidence="2">
    <location>
        <begin position="12"/>
        <end position="110"/>
    </location>
</feature>
<comment type="similarity">
    <text evidence="1">Belongs to the GSKIP family.</text>
</comment>
<dbReference type="Gene3D" id="3.30.2280.10">
    <property type="entry name" value="Hypothetical protein (hspc210)"/>
    <property type="match status" value="1"/>
</dbReference>
<dbReference type="RefSeq" id="XP_006818374.1">
    <property type="nucleotide sequence ID" value="XM_006818311.1"/>
</dbReference>
<protein>
    <submittedName>
        <fullName evidence="4">GSK3-beta interaction protein-like</fullName>
    </submittedName>
</protein>
<evidence type="ECO:0000313" key="4">
    <source>
        <dbReference type="RefSeq" id="XP_006818374.1"/>
    </source>
</evidence>
<dbReference type="InterPro" id="IPR007967">
    <property type="entry name" value="GSKIP_dom"/>
</dbReference>
<evidence type="ECO:0000313" key="3">
    <source>
        <dbReference type="Proteomes" id="UP000694865"/>
    </source>
</evidence>
<dbReference type="PANTHER" id="PTHR12490">
    <property type="entry name" value="GSK3B-INTERACTING PROTEIN"/>
    <property type="match status" value="1"/>
</dbReference>
<organism evidence="3 4">
    <name type="scientific">Saccoglossus kowalevskii</name>
    <name type="common">Acorn worm</name>
    <dbReference type="NCBI Taxonomy" id="10224"/>
    <lineage>
        <taxon>Eukaryota</taxon>
        <taxon>Metazoa</taxon>
        <taxon>Hemichordata</taxon>
        <taxon>Enteropneusta</taxon>
        <taxon>Harrimaniidae</taxon>
        <taxon>Saccoglossus</taxon>
    </lineage>
</organism>
<dbReference type="Pfam" id="PF05303">
    <property type="entry name" value="GSKIP_dom"/>
    <property type="match status" value="1"/>
</dbReference>
<reference evidence="4" key="1">
    <citation type="submission" date="2025-08" db="UniProtKB">
        <authorList>
            <consortium name="RefSeq"/>
        </authorList>
    </citation>
    <scope>IDENTIFICATION</scope>
    <source>
        <tissue evidence="4">Testes</tissue>
    </source>
</reference>
<dbReference type="InterPro" id="IPR037395">
    <property type="entry name" value="GSKIP"/>
</dbReference>
<evidence type="ECO:0000259" key="2">
    <source>
        <dbReference type="Pfam" id="PF05303"/>
    </source>
</evidence>
<dbReference type="GeneID" id="102800548"/>
<proteinExistence type="inferred from homology"/>
<dbReference type="InterPro" id="IPR023231">
    <property type="entry name" value="GSKIP_dom_sf"/>
</dbReference>
<dbReference type="PANTHER" id="PTHR12490:SF4">
    <property type="entry name" value="GSK3B-INTERACTING PROTEIN"/>
    <property type="match status" value="1"/>
</dbReference>
<keyword evidence="3" id="KW-1185">Reference proteome</keyword>
<dbReference type="SUPFAM" id="SSF103107">
    <property type="entry name" value="Hypothetical protein c14orf129, hspc210"/>
    <property type="match status" value="1"/>
</dbReference>
<gene>
    <name evidence="4" type="primary">LOC102800548</name>
</gene>
<accession>A0ABM0MED3</accession>
<dbReference type="Proteomes" id="UP000694865">
    <property type="component" value="Unplaced"/>
</dbReference>
<sequence length="129" mass="14381">MTDGDTNCKLMTIEAESAVQEVAFAVKSVSISEFLPKGDELVYLNIQTKEDDVYCVELSVLGFGVVGRRFDTIDDSLPTTYYETIYALLDKLSPGYRLTFGETLAGKLQMLQQNDAEKSDTKELETKMS</sequence>
<evidence type="ECO:0000256" key="1">
    <source>
        <dbReference type="ARBA" id="ARBA00009571"/>
    </source>
</evidence>